<reference evidence="2 3" key="1">
    <citation type="submission" date="2019-08" db="EMBL/GenBank/DDBJ databases">
        <title>In-depth cultivation of the pig gut microbiome towards novel bacterial diversity and tailored functional studies.</title>
        <authorList>
            <person name="Wylensek D."/>
            <person name="Hitch T.C.A."/>
            <person name="Clavel T."/>
        </authorList>
    </citation>
    <scope>NUCLEOTIDE SEQUENCE [LARGE SCALE GENOMIC DNA]</scope>
    <source>
        <strain evidence="2 3">BBE-744-WT-12</strain>
    </source>
</reference>
<dbReference type="Gene3D" id="3.60.21.10">
    <property type="match status" value="1"/>
</dbReference>
<dbReference type="SUPFAM" id="SSF56300">
    <property type="entry name" value="Metallo-dependent phosphatases"/>
    <property type="match status" value="1"/>
</dbReference>
<accession>A0A844G334</accession>
<keyword evidence="3" id="KW-1185">Reference proteome</keyword>
<dbReference type="GO" id="GO:0016787">
    <property type="term" value="F:hydrolase activity"/>
    <property type="evidence" value="ECO:0007669"/>
    <property type="project" value="InterPro"/>
</dbReference>
<sequence>MPEEERSGELRKAGHEWKNMLLGAALALVAGCCGVGTTETDCQPLIRIGVLSDTQSYPDENNHGQLFLKEALANLHKAQIDVLIYGGDISDNGNPHVYADYREIMRHEFGSTPPEQILIMGNHDYWNGLPAGEARKNFARNIGQESPDVHKEIKGFTFIGLSPEDGSLHGTYTAGKSGKFLAPILEKAHREQPGKPVFIVTHHPPRNTVYGADDWGNSDLVELFRNYPEIVNFSGHTHYSIEDERAIFQQDFTAVASQSLSYAELESGKTPGTVPAYGGDEGRYLIVDVYPERMEIRRFDKNGEEVKPEARWVLPLPLARKSFRYTAERAARRGAPEFPGGSECGIYFPSVPFDKALLTFDAAKHEDFVHSYALVLEKRNPSGNFEPAGEILFFSDFPQGVNRMLARPLFEIPGEKLEANTEYRAKLYAIESFGKRSSVPLECGFTTPEKKSGRN</sequence>
<proteinExistence type="predicted"/>
<protein>
    <recommendedName>
        <fullName evidence="1">Calcineurin-like phosphoesterase domain-containing protein</fullName>
    </recommendedName>
</protein>
<evidence type="ECO:0000259" key="1">
    <source>
        <dbReference type="Pfam" id="PF00149"/>
    </source>
</evidence>
<dbReference type="Proteomes" id="UP000435649">
    <property type="component" value="Unassembled WGS sequence"/>
</dbReference>
<dbReference type="EMBL" id="VUNS01000015">
    <property type="protein sequence ID" value="MST98097.1"/>
    <property type="molecule type" value="Genomic_DNA"/>
</dbReference>
<gene>
    <name evidence="2" type="ORF">FYJ85_13720</name>
</gene>
<dbReference type="InterPro" id="IPR029052">
    <property type="entry name" value="Metallo-depent_PP-like"/>
</dbReference>
<dbReference type="PROSITE" id="PS51257">
    <property type="entry name" value="PROKAR_LIPOPROTEIN"/>
    <property type="match status" value="1"/>
</dbReference>
<dbReference type="Pfam" id="PF00149">
    <property type="entry name" value="Metallophos"/>
    <property type="match status" value="1"/>
</dbReference>
<name>A0A844G334_9BACT</name>
<evidence type="ECO:0000313" key="3">
    <source>
        <dbReference type="Proteomes" id="UP000435649"/>
    </source>
</evidence>
<feature type="domain" description="Calcineurin-like phosphoesterase" evidence="1">
    <location>
        <begin position="46"/>
        <end position="239"/>
    </location>
</feature>
<evidence type="ECO:0000313" key="2">
    <source>
        <dbReference type="EMBL" id="MST98097.1"/>
    </source>
</evidence>
<dbReference type="InterPro" id="IPR004843">
    <property type="entry name" value="Calcineurin-like_PHP"/>
</dbReference>
<comment type="caution">
    <text evidence="2">The sequence shown here is derived from an EMBL/GenBank/DDBJ whole genome shotgun (WGS) entry which is preliminary data.</text>
</comment>
<dbReference type="AlphaFoldDB" id="A0A844G334"/>
<organism evidence="2 3">
    <name type="scientific">Victivallis lenta</name>
    <dbReference type="NCBI Taxonomy" id="2606640"/>
    <lineage>
        <taxon>Bacteria</taxon>
        <taxon>Pseudomonadati</taxon>
        <taxon>Lentisphaerota</taxon>
        <taxon>Lentisphaeria</taxon>
        <taxon>Victivallales</taxon>
        <taxon>Victivallaceae</taxon>
        <taxon>Victivallis</taxon>
    </lineage>
</organism>